<feature type="transmembrane region" description="Helical" evidence="16">
    <location>
        <begin position="235"/>
        <end position="256"/>
    </location>
</feature>
<protein>
    <submittedName>
        <fullName evidence="18">Cytochrome o ubiquinol oxidase subunit I</fullName>
    </submittedName>
    <submittedName>
        <fullName evidence="19">Cytochrome ubiquinol oxidase subunit I</fullName>
    </submittedName>
</protein>
<feature type="domain" description="Cytochrome oxidase subunit I profile" evidence="17">
    <location>
        <begin position="40"/>
        <end position="560"/>
    </location>
</feature>
<keyword evidence="13 16" id="KW-0472">Membrane</keyword>
<dbReference type="OrthoDB" id="9803294at2"/>
<dbReference type="Pfam" id="PF00115">
    <property type="entry name" value="COX1"/>
    <property type="match status" value="1"/>
</dbReference>
<keyword evidence="4" id="KW-1003">Cell membrane</keyword>
<feature type="transmembrane region" description="Helical" evidence="16">
    <location>
        <begin position="193"/>
        <end position="214"/>
    </location>
</feature>
<evidence type="ECO:0000256" key="12">
    <source>
        <dbReference type="ARBA" id="ARBA00023008"/>
    </source>
</evidence>
<dbReference type="GO" id="GO:0004129">
    <property type="term" value="F:cytochrome-c oxidase activity"/>
    <property type="evidence" value="ECO:0007669"/>
    <property type="project" value="InterPro"/>
</dbReference>
<proteinExistence type="inferred from homology"/>
<evidence type="ECO:0000259" key="17">
    <source>
        <dbReference type="PROSITE" id="PS50855"/>
    </source>
</evidence>
<keyword evidence="6 14" id="KW-0679">Respiratory chain</keyword>
<feature type="transmembrane region" description="Helical" evidence="16">
    <location>
        <begin position="424"/>
        <end position="446"/>
    </location>
</feature>
<dbReference type="GO" id="GO:0005886">
    <property type="term" value="C:plasma membrane"/>
    <property type="evidence" value="ECO:0007669"/>
    <property type="project" value="UniProtKB-SubCell"/>
</dbReference>
<keyword evidence="8" id="KW-0479">Metal-binding</keyword>
<evidence type="ECO:0000256" key="11">
    <source>
        <dbReference type="ARBA" id="ARBA00023004"/>
    </source>
</evidence>
<feature type="transmembrane region" description="Helical" evidence="16">
    <location>
        <begin position="589"/>
        <end position="606"/>
    </location>
</feature>
<organism evidence="19 20">
    <name type="scientific">Chromobacterium haemolyticum</name>
    <dbReference type="NCBI Taxonomy" id="394935"/>
    <lineage>
        <taxon>Bacteria</taxon>
        <taxon>Pseudomonadati</taxon>
        <taxon>Pseudomonadota</taxon>
        <taxon>Betaproteobacteria</taxon>
        <taxon>Neisseriales</taxon>
        <taxon>Chromobacteriaceae</taxon>
        <taxon>Chromobacterium</taxon>
    </lineage>
</organism>
<feature type="transmembrane region" description="Helical" evidence="16">
    <location>
        <begin position="140"/>
        <end position="161"/>
    </location>
</feature>
<dbReference type="GO" id="GO:0046872">
    <property type="term" value="F:metal ion binding"/>
    <property type="evidence" value="ECO:0007669"/>
    <property type="project" value="UniProtKB-KW"/>
</dbReference>
<keyword evidence="7 14" id="KW-0812">Transmembrane</keyword>
<evidence type="ECO:0000256" key="13">
    <source>
        <dbReference type="ARBA" id="ARBA00023136"/>
    </source>
</evidence>
<dbReference type="EMBL" id="MUKV01000004">
    <property type="protein sequence ID" value="OQS42739.1"/>
    <property type="molecule type" value="Genomic_DNA"/>
</dbReference>
<dbReference type="Gene3D" id="1.20.210.10">
    <property type="entry name" value="Cytochrome c oxidase-like, subunit I domain"/>
    <property type="match status" value="1"/>
</dbReference>
<evidence type="ECO:0000256" key="6">
    <source>
        <dbReference type="ARBA" id="ARBA00022660"/>
    </source>
</evidence>
<dbReference type="GO" id="GO:0009486">
    <property type="term" value="F:cytochrome bo3 ubiquinol oxidase activity"/>
    <property type="evidence" value="ECO:0007669"/>
    <property type="project" value="TreeGrafter"/>
</dbReference>
<feature type="transmembrane region" description="Helical" evidence="16">
    <location>
        <begin position="318"/>
        <end position="337"/>
    </location>
</feature>
<dbReference type="GO" id="GO:0015990">
    <property type="term" value="P:electron transport coupled proton transport"/>
    <property type="evidence" value="ECO:0007669"/>
    <property type="project" value="TreeGrafter"/>
</dbReference>
<evidence type="ECO:0000256" key="14">
    <source>
        <dbReference type="RuleBase" id="RU000370"/>
    </source>
</evidence>
<dbReference type="PRINTS" id="PR01165">
    <property type="entry name" value="CYCOXIDASEI"/>
</dbReference>
<evidence type="ECO:0000256" key="4">
    <source>
        <dbReference type="ARBA" id="ARBA00022475"/>
    </source>
</evidence>
<evidence type="ECO:0000313" key="18">
    <source>
        <dbReference type="EMBL" id="MBO0416259.1"/>
    </source>
</evidence>
<dbReference type="EMBL" id="JAFLRD010000009">
    <property type="protein sequence ID" value="MBO0416259.1"/>
    <property type="molecule type" value="Genomic_DNA"/>
</dbReference>
<keyword evidence="12" id="KW-0186">Copper</keyword>
<dbReference type="InterPro" id="IPR036927">
    <property type="entry name" value="Cyt_c_oxase-like_su1_sf"/>
</dbReference>
<name>A0A1W0D6V3_9NEIS</name>
<dbReference type="FunFam" id="1.20.210.10:FF:000002">
    <property type="entry name" value="Cytochrome o ubiquinol oxidase, subunit I"/>
    <property type="match status" value="1"/>
</dbReference>
<gene>
    <name evidence="18" type="primary">cyoB</name>
    <name evidence="19" type="ORF">B0T45_05075</name>
    <name evidence="18" type="ORF">J1C50_12140</name>
</gene>
<dbReference type="SUPFAM" id="SSF81442">
    <property type="entry name" value="Cytochrome c oxidase subunit I-like"/>
    <property type="match status" value="1"/>
</dbReference>
<feature type="transmembrane region" description="Helical" evidence="16">
    <location>
        <begin position="288"/>
        <end position="306"/>
    </location>
</feature>
<evidence type="ECO:0000256" key="1">
    <source>
        <dbReference type="ARBA" id="ARBA00004651"/>
    </source>
</evidence>
<dbReference type="InterPro" id="IPR000883">
    <property type="entry name" value="Cyt_C_Oxase_1"/>
</dbReference>
<evidence type="ECO:0000256" key="5">
    <source>
        <dbReference type="ARBA" id="ARBA00022617"/>
    </source>
</evidence>
<feature type="transmembrane region" description="Helical" evidence="16">
    <location>
        <begin position="495"/>
        <end position="519"/>
    </location>
</feature>
<dbReference type="Proteomes" id="UP000664349">
    <property type="component" value="Unassembled WGS sequence"/>
</dbReference>
<dbReference type="PANTHER" id="PTHR10422">
    <property type="entry name" value="CYTOCHROME C OXIDASE SUBUNIT 1"/>
    <property type="match status" value="1"/>
</dbReference>
<sequence>MLLGKLTLDAIPFHEPIVMGALGGAGLIGLMLVALISKMGKWGYLWHEWLTSVDHKKIGVMYIIVAMIMLLRGFADALMMRAQLAIATGGSHGVLPPDHYDQIFTAHGVIMIIFMAMPFMTGLMNIVVPLQIGARDVAFPFLNSLSFWLLVAAVILVNLSLGVGNFARTGWVAYPPLAGIAFSPDVGVDYYTWALQISGIGTTLTAINFLVTVIKMRAPGMKLMDMPIFTWTCTWANVLIASSFPILTGALAMLSLDRYLDFHFFTAEAGGNAMMYLNLFWAWGHPEVYILVLPAFGIFSEVVSTFTGKRLFGHKSMIYASGAISILGFMVWLHHFFTMGSGASVNAFFGIATMIISIPTGVKLFNWLFTIYRGRLRFETPILWTLGFMVTFSIGGMTGVLMAVPGADFVLHNSLFLIAHFHNTIIGGAVFGYLAGVTFWFPKVFGFKLNPKLGKASFWFWQIGFMFAFMPLYVLGFLGMTRRLNYTTNPEWEPWLYLALFGALLIACGIACQLLQIAVSIRDRKKLADVSGDPWNGHTLEWSTSSPAPFYNFAKLPVVHDIDAFTDMKEKGVAYAVPKSYEPIHMPKNTAVGVYIGGFTTVLGFALIWHIWWLAIVGLVGIVGCMLARAYDNDLDYYVQPEEVEAIERERFEKLGIDVDNYTERDPAQPQKAVRPTTTA</sequence>
<evidence type="ECO:0000313" key="20">
    <source>
        <dbReference type="Proteomes" id="UP000192721"/>
    </source>
</evidence>
<dbReference type="GO" id="GO:0022904">
    <property type="term" value="P:respiratory electron transport chain"/>
    <property type="evidence" value="ECO:0007669"/>
    <property type="project" value="TreeGrafter"/>
</dbReference>
<evidence type="ECO:0000256" key="10">
    <source>
        <dbReference type="ARBA" id="ARBA00022989"/>
    </source>
</evidence>
<dbReference type="GeneID" id="58561432"/>
<comment type="subcellular location">
    <subcellularLocation>
        <location evidence="1">Cell membrane</location>
        <topology evidence="1">Multi-pass membrane protein</topology>
    </subcellularLocation>
</comment>
<dbReference type="PROSITE" id="PS50855">
    <property type="entry name" value="COX1"/>
    <property type="match status" value="1"/>
</dbReference>
<keyword evidence="9 14" id="KW-0249">Electron transport</keyword>
<evidence type="ECO:0000256" key="7">
    <source>
        <dbReference type="ARBA" id="ARBA00022692"/>
    </source>
</evidence>
<dbReference type="PROSITE" id="PS00077">
    <property type="entry name" value="COX1_CUB"/>
    <property type="match status" value="1"/>
</dbReference>
<feature type="transmembrane region" description="Helical" evidence="16">
    <location>
        <begin position="17"/>
        <end position="37"/>
    </location>
</feature>
<evidence type="ECO:0000313" key="19">
    <source>
        <dbReference type="EMBL" id="OQS42739.1"/>
    </source>
</evidence>
<reference evidence="18 21" key="2">
    <citation type="submission" date="2021-03" db="EMBL/GenBank/DDBJ databases">
        <title>First Case of infection caused by Chromobacterium haemolyticum derived from water in China.</title>
        <authorList>
            <person name="Chen J."/>
            <person name="Liu C."/>
        </authorList>
    </citation>
    <scope>NUCLEOTIDE SEQUENCE [LARGE SCALE GENOMIC DNA]</scope>
    <source>
        <strain evidence="18 21">WJ-5</strain>
    </source>
</reference>
<evidence type="ECO:0000256" key="16">
    <source>
        <dbReference type="SAM" id="Phobius"/>
    </source>
</evidence>
<reference evidence="19 20" key="1">
    <citation type="submission" date="2017-02" db="EMBL/GenBank/DDBJ databases">
        <title>Chromobacterium haemolyticum H5244.</title>
        <authorList>
            <person name="Gulvik C.A."/>
        </authorList>
    </citation>
    <scope>NUCLEOTIDE SEQUENCE [LARGE SCALE GENOMIC DNA]</scope>
    <source>
        <strain evidence="19 20">H5244</strain>
    </source>
</reference>
<dbReference type="AlphaFoldDB" id="A0A1W0D6V3"/>
<feature type="transmembrane region" description="Helical" evidence="16">
    <location>
        <begin position="104"/>
        <end position="128"/>
    </location>
</feature>
<keyword evidence="5 14" id="KW-0349">Heme</keyword>
<evidence type="ECO:0000256" key="9">
    <source>
        <dbReference type="ARBA" id="ARBA00022982"/>
    </source>
</evidence>
<evidence type="ECO:0000256" key="15">
    <source>
        <dbReference type="SAM" id="MobiDB-lite"/>
    </source>
</evidence>
<feature type="region of interest" description="Disordered" evidence="15">
    <location>
        <begin position="660"/>
        <end position="680"/>
    </location>
</feature>
<comment type="similarity">
    <text evidence="2 14">Belongs to the heme-copper respiratory oxidase family.</text>
</comment>
<evidence type="ECO:0000313" key="21">
    <source>
        <dbReference type="Proteomes" id="UP000664349"/>
    </source>
</evidence>
<feature type="transmembrane region" description="Helical" evidence="16">
    <location>
        <begin position="58"/>
        <end position="75"/>
    </location>
</feature>
<evidence type="ECO:0000256" key="3">
    <source>
        <dbReference type="ARBA" id="ARBA00022448"/>
    </source>
</evidence>
<dbReference type="GO" id="GO:0009060">
    <property type="term" value="P:aerobic respiration"/>
    <property type="evidence" value="ECO:0007669"/>
    <property type="project" value="InterPro"/>
</dbReference>
<evidence type="ECO:0000256" key="2">
    <source>
        <dbReference type="ARBA" id="ARBA00009578"/>
    </source>
</evidence>
<dbReference type="Proteomes" id="UP000192721">
    <property type="component" value="Unassembled WGS sequence"/>
</dbReference>
<feature type="transmembrane region" description="Helical" evidence="16">
    <location>
        <begin position="343"/>
        <end position="369"/>
    </location>
</feature>
<comment type="caution">
    <text evidence="19">The sequence shown here is derived from an EMBL/GenBank/DDBJ whole genome shotgun (WGS) entry which is preliminary data.</text>
</comment>
<dbReference type="InterPro" id="IPR014207">
    <property type="entry name" value="Cyt_c_ubiqinol_oxidase_su1"/>
</dbReference>
<keyword evidence="21" id="KW-1185">Reference proteome</keyword>
<dbReference type="InterPro" id="IPR023615">
    <property type="entry name" value="Cyt_c_Oxase_su1_BS"/>
</dbReference>
<dbReference type="NCBIfam" id="TIGR02843">
    <property type="entry name" value="CyoB"/>
    <property type="match status" value="1"/>
</dbReference>
<keyword evidence="11" id="KW-0408">Iron</keyword>
<evidence type="ECO:0000256" key="8">
    <source>
        <dbReference type="ARBA" id="ARBA00022723"/>
    </source>
</evidence>
<dbReference type="PANTHER" id="PTHR10422:SF35">
    <property type="entry name" value="CYTOCHROME BO(3) UBIQUINOL OXIDASE SUBUNIT 1"/>
    <property type="match status" value="1"/>
</dbReference>
<dbReference type="InterPro" id="IPR023616">
    <property type="entry name" value="Cyt_c_oxase-like_su1_dom"/>
</dbReference>
<keyword evidence="10 16" id="KW-1133">Transmembrane helix</keyword>
<dbReference type="CDD" id="cd01662">
    <property type="entry name" value="Ubiquinol_Oxidase_I"/>
    <property type="match status" value="1"/>
</dbReference>
<accession>A0A1W0D6V3</accession>
<feature type="transmembrane region" description="Helical" evidence="16">
    <location>
        <begin position="458"/>
        <end position="475"/>
    </location>
</feature>
<dbReference type="RefSeq" id="WP_019100422.1">
    <property type="nucleotide sequence ID" value="NZ_AP019312.1"/>
</dbReference>
<feature type="transmembrane region" description="Helical" evidence="16">
    <location>
        <begin position="381"/>
        <end position="404"/>
    </location>
</feature>
<keyword evidence="3 14" id="KW-0813">Transport</keyword>
<dbReference type="GO" id="GO:0016682">
    <property type="term" value="F:oxidoreductase activity, acting on diphenols and related substances as donors, oxygen as acceptor"/>
    <property type="evidence" value="ECO:0007669"/>
    <property type="project" value="InterPro"/>
</dbReference>
<dbReference type="GO" id="GO:0020037">
    <property type="term" value="F:heme binding"/>
    <property type="evidence" value="ECO:0007669"/>
    <property type="project" value="InterPro"/>
</dbReference>